<keyword evidence="4" id="KW-0808">Transferase</keyword>
<dbReference type="UniPathway" id="UPA00109">
    <property type="reaction ID" value="UER00182"/>
</dbReference>
<dbReference type="PRINTS" id="PR00476">
    <property type="entry name" value="PHFRCTKINASE"/>
</dbReference>
<evidence type="ECO:0000259" key="10">
    <source>
        <dbReference type="Pfam" id="PF00365"/>
    </source>
</evidence>
<comment type="caution">
    <text evidence="11">The sequence shown here is derived from an EMBL/GenBank/DDBJ whole genome shotgun (WGS) entry which is preliminary data.</text>
</comment>
<evidence type="ECO:0000256" key="4">
    <source>
        <dbReference type="ARBA" id="ARBA00022679"/>
    </source>
</evidence>
<dbReference type="GO" id="GO:0061621">
    <property type="term" value="P:canonical glycolysis"/>
    <property type="evidence" value="ECO:0007669"/>
    <property type="project" value="TreeGrafter"/>
</dbReference>
<dbReference type="GO" id="GO:0048029">
    <property type="term" value="F:monosaccharide binding"/>
    <property type="evidence" value="ECO:0007669"/>
    <property type="project" value="TreeGrafter"/>
</dbReference>
<dbReference type="GO" id="GO:0070095">
    <property type="term" value="F:fructose-6-phosphate binding"/>
    <property type="evidence" value="ECO:0007669"/>
    <property type="project" value="TreeGrafter"/>
</dbReference>
<evidence type="ECO:0000256" key="5">
    <source>
        <dbReference type="ARBA" id="ARBA00022723"/>
    </source>
</evidence>
<accession>A0A6V8MF76</accession>
<keyword evidence="6 11" id="KW-0418">Kinase</keyword>
<evidence type="ECO:0000313" key="11">
    <source>
        <dbReference type="EMBL" id="GFO58299.1"/>
    </source>
</evidence>
<dbReference type="InterPro" id="IPR035966">
    <property type="entry name" value="PKF_sf"/>
</dbReference>
<dbReference type="InterPro" id="IPR012003">
    <property type="entry name" value="ATP_PFK_prok-type"/>
</dbReference>
<evidence type="ECO:0000256" key="3">
    <source>
        <dbReference type="ARBA" id="ARBA00022490"/>
    </source>
</evidence>
<keyword evidence="3" id="KW-0963">Cytoplasm</keyword>
<name>A0A6V8MF76_9BACT</name>
<evidence type="ECO:0000256" key="9">
    <source>
        <dbReference type="ARBA" id="ARBA00038478"/>
    </source>
</evidence>
<dbReference type="GO" id="GO:0042802">
    <property type="term" value="F:identical protein binding"/>
    <property type="evidence" value="ECO:0007669"/>
    <property type="project" value="TreeGrafter"/>
</dbReference>
<dbReference type="GO" id="GO:0005945">
    <property type="term" value="C:6-phosphofructokinase complex"/>
    <property type="evidence" value="ECO:0007669"/>
    <property type="project" value="TreeGrafter"/>
</dbReference>
<protein>
    <submittedName>
        <fullName evidence="11">6-phosphofructokinase</fullName>
    </submittedName>
</protein>
<dbReference type="PIRSF" id="PIRSF000532">
    <property type="entry name" value="ATP_PFK_prok"/>
    <property type="match status" value="1"/>
</dbReference>
<dbReference type="InterPro" id="IPR000023">
    <property type="entry name" value="Phosphofructokinase_dom"/>
</dbReference>
<reference evidence="12" key="1">
    <citation type="submission" date="2020-06" db="EMBL/GenBank/DDBJ databases">
        <title>Draft genomic sequence of Geomonas sp. Red330.</title>
        <authorList>
            <person name="Itoh H."/>
            <person name="Zhenxing X."/>
            <person name="Ushijima N."/>
            <person name="Masuda Y."/>
            <person name="Shiratori Y."/>
            <person name="Senoo K."/>
        </authorList>
    </citation>
    <scope>NUCLEOTIDE SEQUENCE [LARGE SCALE GENOMIC DNA]</scope>
    <source>
        <strain evidence="12">Red330</strain>
    </source>
</reference>
<evidence type="ECO:0000256" key="6">
    <source>
        <dbReference type="ARBA" id="ARBA00022777"/>
    </source>
</evidence>
<evidence type="ECO:0000313" key="12">
    <source>
        <dbReference type="Proteomes" id="UP000556026"/>
    </source>
</evidence>
<dbReference type="GO" id="GO:0016208">
    <property type="term" value="F:AMP binding"/>
    <property type="evidence" value="ECO:0007669"/>
    <property type="project" value="TreeGrafter"/>
</dbReference>
<dbReference type="GO" id="GO:0003872">
    <property type="term" value="F:6-phosphofructokinase activity"/>
    <property type="evidence" value="ECO:0007669"/>
    <property type="project" value="InterPro"/>
</dbReference>
<keyword evidence="7" id="KW-0460">Magnesium</keyword>
<organism evidence="11 12">
    <name type="scientific">Geomonas silvestris</name>
    <dbReference type="NCBI Taxonomy" id="2740184"/>
    <lineage>
        <taxon>Bacteria</taxon>
        <taxon>Pseudomonadati</taxon>
        <taxon>Thermodesulfobacteriota</taxon>
        <taxon>Desulfuromonadia</taxon>
        <taxon>Geobacterales</taxon>
        <taxon>Geobacteraceae</taxon>
        <taxon>Geomonas</taxon>
    </lineage>
</organism>
<comment type="cofactor">
    <cofactor evidence="1">
        <name>Mg(2+)</name>
        <dbReference type="ChEBI" id="CHEBI:18420"/>
    </cofactor>
</comment>
<dbReference type="Proteomes" id="UP000556026">
    <property type="component" value="Unassembled WGS sequence"/>
</dbReference>
<evidence type="ECO:0000256" key="2">
    <source>
        <dbReference type="ARBA" id="ARBA00004679"/>
    </source>
</evidence>
<dbReference type="PANTHER" id="PTHR13697">
    <property type="entry name" value="PHOSPHOFRUCTOKINASE"/>
    <property type="match status" value="1"/>
</dbReference>
<dbReference type="Gene3D" id="3.40.50.450">
    <property type="match status" value="1"/>
</dbReference>
<sequence>MAERQKTVAVLTGGGDVPGLNPALKTLVYRAIDNSYRVLGVRRGWGGLLNLDRSDPESRERFVIPLDRQTVRTVDRTGGTFLHTSRTNPAKVAGSETPDFLREAGPGADQGGTCDYTQHVLANLEHLGVDALIAIGGDDTLSYAERLHREGFPVVAIPKTMDNDVYGTDYCIGFSTAVTRSVNFIHNLRTSAGSHERIAVVELFGRNSGETSLISAYLSGVDRALISEVPFDIEKLAQLLIEDKRSNRSNYAMVTVSEGASMIGGQIEEYGQEDAYGHKKLGGIGVVVSEAVKRLTGSHIIYQQLSYLMRSGAPDSLDLMVAFNYANMAMDLVAEGMSGRMVCLQGGTYRHIPICSIMQGLKRVDVPELYDTLEYRPKVRHVLGKPMFLY</sequence>
<feature type="domain" description="Phosphofructokinase" evidence="10">
    <location>
        <begin position="8"/>
        <end position="332"/>
    </location>
</feature>
<dbReference type="RefSeq" id="WP_183353142.1">
    <property type="nucleotide sequence ID" value="NZ_BLXX01000001.1"/>
</dbReference>
<keyword evidence="5" id="KW-0479">Metal-binding</keyword>
<keyword evidence="12" id="KW-1185">Reference proteome</keyword>
<dbReference type="EMBL" id="BLXX01000001">
    <property type="protein sequence ID" value="GFO58299.1"/>
    <property type="molecule type" value="Genomic_DNA"/>
</dbReference>
<dbReference type="GO" id="GO:0005524">
    <property type="term" value="F:ATP binding"/>
    <property type="evidence" value="ECO:0007669"/>
    <property type="project" value="InterPro"/>
</dbReference>
<evidence type="ECO:0000256" key="8">
    <source>
        <dbReference type="ARBA" id="ARBA00023152"/>
    </source>
</evidence>
<dbReference type="GO" id="GO:0046872">
    <property type="term" value="F:metal ion binding"/>
    <property type="evidence" value="ECO:0007669"/>
    <property type="project" value="UniProtKB-KW"/>
</dbReference>
<dbReference type="GO" id="GO:0006002">
    <property type="term" value="P:fructose 6-phosphate metabolic process"/>
    <property type="evidence" value="ECO:0007669"/>
    <property type="project" value="InterPro"/>
</dbReference>
<evidence type="ECO:0000256" key="1">
    <source>
        <dbReference type="ARBA" id="ARBA00001946"/>
    </source>
</evidence>
<comment type="pathway">
    <text evidence="2">Carbohydrate degradation; glycolysis; D-glyceraldehyde 3-phosphate and glycerone phosphate from D-glucose: step 3/4.</text>
</comment>
<keyword evidence="8" id="KW-0324">Glycolysis</keyword>
<proteinExistence type="inferred from homology"/>
<dbReference type="InterPro" id="IPR022953">
    <property type="entry name" value="ATP_PFK"/>
</dbReference>
<dbReference type="GO" id="GO:0030388">
    <property type="term" value="P:fructose 1,6-bisphosphate metabolic process"/>
    <property type="evidence" value="ECO:0007669"/>
    <property type="project" value="TreeGrafter"/>
</dbReference>
<gene>
    <name evidence="11" type="primary">pfk-2</name>
    <name evidence="11" type="ORF">GMST_06240</name>
</gene>
<evidence type="ECO:0000256" key="7">
    <source>
        <dbReference type="ARBA" id="ARBA00022842"/>
    </source>
</evidence>
<dbReference type="Gene3D" id="3.40.50.460">
    <property type="entry name" value="Phosphofructokinase domain"/>
    <property type="match status" value="1"/>
</dbReference>
<dbReference type="Pfam" id="PF00365">
    <property type="entry name" value="PFK"/>
    <property type="match status" value="1"/>
</dbReference>
<dbReference type="AlphaFoldDB" id="A0A6V8MF76"/>
<dbReference type="PANTHER" id="PTHR13697:SF52">
    <property type="entry name" value="ATP-DEPENDENT 6-PHOSPHOFRUCTOKINASE 3"/>
    <property type="match status" value="1"/>
</dbReference>
<comment type="similarity">
    <text evidence="9">Belongs to the phosphofructokinase type A (PFKA) family.</text>
</comment>
<dbReference type="SUPFAM" id="SSF53784">
    <property type="entry name" value="Phosphofructokinase"/>
    <property type="match status" value="1"/>
</dbReference>